<dbReference type="EMBL" id="CM044708">
    <property type="protein sequence ID" value="KAI5649155.1"/>
    <property type="molecule type" value="Genomic_DNA"/>
</dbReference>
<proteinExistence type="predicted"/>
<dbReference type="Proteomes" id="UP001060085">
    <property type="component" value="Linkage Group LG08"/>
</dbReference>
<evidence type="ECO:0000313" key="1">
    <source>
        <dbReference type="EMBL" id="KAI5649155.1"/>
    </source>
</evidence>
<protein>
    <submittedName>
        <fullName evidence="1">Uncharacterized protein</fullName>
    </submittedName>
</protein>
<accession>A0ACB9ZNZ4</accession>
<reference evidence="2" key="1">
    <citation type="journal article" date="2023" name="Nat. Plants">
        <title>Single-cell RNA sequencing provides a high-resolution roadmap for understanding the multicellular compartmentation of specialized metabolism.</title>
        <authorList>
            <person name="Sun S."/>
            <person name="Shen X."/>
            <person name="Li Y."/>
            <person name="Li Y."/>
            <person name="Wang S."/>
            <person name="Li R."/>
            <person name="Zhang H."/>
            <person name="Shen G."/>
            <person name="Guo B."/>
            <person name="Wei J."/>
            <person name="Xu J."/>
            <person name="St-Pierre B."/>
            <person name="Chen S."/>
            <person name="Sun C."/>
        </authorList>
    </citation>
    <scope>NUCLEOTIDE SEQUENCE [LARGE SCALE GENOMIC DNA]</scope>
</reference>
<sequence length="148" mass="16773">MVGSSIWRRGMLRKFSNLIFASESNMNVGECIEEGFKMMKDKIIAEVRPYYVDNSENEGRSSDIKDRVGRRAKRVRNCNKAKGKMKSNLMCVSMIKTVVQLSMTNEDLGKNLNAPSSDSQLSLEIYNSGNAEPSSNSKTFSRFYNYIT</sequence>
<evidence type="ECO:0000313" key="2">
    <source>
        <dbReference type="Proteomes" id="UP001060085"/>
    </source>
</evidence>
<organism evidence="1 2">
    <name type="scientific">Catharanthus roseus</name>
    <name type="common">Madagascar periwinkle</name>
    <name type="synonym">Vinca rosea</name>
    <dbReference type="NCBI Taxonomy" id="4058"/>
    <lineage>
        <taxon>Eukaryota</taxon>
        <taxon>Viridiplantae</taxon>
        <taxon>Streptophyta</taxon>
        <taxon>Embryophyta</taxon>
        <taxon>Tracheophyta</taxon>
        <taxon>Spermatophyta</taxon>
        <taxon>Magnoliopsida</taxon>
        <taxon>eudicotyledons</taxon>
        <taxon>Gunneridae</taxon>
        <taxon>Pentapetalae</taxon>
        <taxon>asterids</taxon>
        <taxon>lamiids</taxon>
        <taxon>Gentianales</taxon>
        <taxon>Apocynaceae</taxon>
        <taxon>Rauvolfioideae</taxon>
        <taxon>Vinceae</taxon>
        <taxon>Catharanthinae</taxon>
        <taxon>Catharanthus</taxon>
    </lineage>
</organism>
<comment type="caution">
    <text evidence="1">The sequence shown here is derived from an EMBL/GenBank/DDBJ whole genome shotgun (WGS) entry which is preliminary data.</text>
</comment>
<name>A0ACB9ZNZ4_CATRO</name>
<gene>
    <name evidence="1" type="ORF">M9H77_35160</name>
</gene>
<keyword evidence="2" id="KW-1185">Reference proteome</keyword>